<proteinExistence type="predicted"/>
<dbReference type="AlphaFoldDB" id="A0A1M6C3B1"/>
<accession>A0A1M6C3B1</accession>
<protein>
    <submittedName>
        <fullName evidence="1">Putative motility protein</fullName>
    </submittedName>
</protein>
<dbReference type="OrthoDB" id="1924973at2"/>
<dbReference type="STRING" id="1122189.SAMN02745165_00390"/>
<dbReference type="RefSeq" id="WP_072905056.1">
    <property type="nucleotide sequence ID" value="NZ_FQZT01000001.1"/>
</dbReference>
<sequence>MSIDSVVSIANQYNIRDLSAVVQVAAAKRGLDQQELRGQAALKLLESAAIPIDPNMGQNIDIYA</sequence>
<dbReference type="InterPro" id="IPR025906">
    <property type="entry name" value="YjfB_motility"/>
</dbReference>
<evidence type="ECO:0000313" key="2">
    <source>
        <dbReference type="Proteomes" id="UP000184171"/>
    </source>
</evidence>
<gene>
    <name evidence="1" type="ORF">SAMN02745165_00390</name>
</gene>
<reference evidence="1 2" key="1">
    <citation type="submission" date="2016-11" db="EMBL/GenBank/DDBJ databases">
        <authorList>
            <person name="Jaros S."/>
            <person name="Januszkiewicz K."/>
            <person name="Wedrychowicz H."/>
        </authorList>
    </citation>
    <scope>NUCLEOTIDE SEQUENCE [LARGE SCALE GENOMIC DNA]</scope>
    <source>
        <strain evidence="1 2">DSM 5091</strain>
    </source>
</reference>
<dbReference type="EMBL" id="FQZT01000001">
    <property type="protein sequence ID" value="SHI55442.1"/>
    <property type="molecule type" value="Genomic_DNA"/>
</dbReference>
<name>A0A1M6C3B1_MALRU</name>
<dbReference type="Pfam" id="PF14070">
    <property type="entry name" value="YjfB_motility"/>
    <property type="match status" value="1"/>
</dbReference>
<dbReference type="Proteomes" id="UP000184171">
    <property type="component" value="Unassembled WGS sequence"/>
</dbReference>
<keyword evidence="2" id="KW-1185">Reference proteome</keyword>
<organism evidence="1 2">
    <name type="scientific">Malonomonas rubra DSM 5091</name>
    <dbReference type="NCBI Taxonomy" id="1122189"/>
    <lineage>
        <taxon>Bacteria</taxon>
        <taxon>Pseudomonadati</taxon>
        <taxon>Thermodesulfobacteriota</taxon>
        <taxon>Desulfuromonadia</taxon>
        <taxon>Desulfuromonadales</taxon>
        <taxon>Geopsychrobacteraceae</taxon>
        <taxon>Malonomonas</taxon>
    </lineage>
</organism>
<evidence type="ECO:0000313" key="1">
    <source>
        <dbReference type="EMBL" id="SHI55442.1"/>
    </source>
</evidence>